<dbReference type="Proteomes" id="UP000282454">
    <property type="component" value="Unassembled WGS sequence"/>
</dbReference>
<dbReference type="EMBL" id="RCDD01000001">
    <property type="protein sequence ID" value="RLK61950.1"/>
    <property type="molecule type" value="Genomic_DNA"/>
</dbReference>
<keyword evidence="3" id="KW-1185">Reference proteome</keyword>
<comment type="caution">
    <text evidence="2">The sequence shown here is derived from an EMBL/GenBank/DDBJ whole genome shotgun (WGS) entry which is preliminary data.</text>
</comment>
<feature type="compositionally biased region" description="Polar residues" evidence="1">
    <location>
        <begin position="97"/>
        <end position="107"/>
    </location>
</feature>
<evidence type="ECO:0000313" key="2">
    <source>
        <dbReference type="EMBL" id="RLK61950.1"/>
    </source>
</evidence>
<reference evidence="2 3" key="1">
    <citation type="submission" date="2018-10" db="EMBL/GenBank/DDBJ databases">
        <title>Genomic Encyclopedia of Archaeal and Bacterial Type Strains, Phase II (KMG-II): from individual species to whole genera.</title>
        <authorList>
            <person name="Goeker M."/>
        </authorList>
    </citation>
    <scope>NUCLEOTIDE SEQUENCE [LARGE SCALE GENOMIC DNA]</scope>
    <source>
        <strain evidence="2 3">DSM 45657</strain>
    </source>
</reference>
<protein>
    <submittedName>
        <fullName evidence="2">Uncharacterized protein</fullName>
    </submittedName>
</protein>
<feature type="region of interest" description="Disordered" evidence="1">
    <location>
        <begin position="88"/>
        <end position="107"/>
    </location>
</feature>
<accession>A0A421BCA3</accession>
<dbReference type="OrthoDB" id="3698546at2"/>
<dbReference type="AlphaFoldDB" id="A0A421BCA3"/>
<evidence type="ECO:0000313" key="3">
    <source>
        <dbReference type="Proteomes" id="UP000282454"/>
    </source>
</evidence>
<gene>
    <name evidence="2" type="ORF">CLV68_2499</name>
</gene>
<evidence type="ECO:0000256" key="1">
    <source>
        <dbReference type="SAM" id="MobiDB-lite"/>
    </source>
</evidence>
<name>A0A421BCA3_9PSEU</name>
<organism evidence="2 3">
    <name type="scientific">Actinokineospora cianjurensis</name>
    <dbReference type="NCBI Taxonomy" id="585224"/>
    <lineage>
        <taxon>Bacteria</taxon>
        <taxon>Bacillati</taxon>
        <taxon>Actinomycetota</taxon>
        <taxon>Actinomycetes</taxon>
        <taxon>Pseudonocardiales</taxon>
        <taxon>Pseudonocardiaceae</taxon>
        <taxon>Actinokineospora</taxon>
    </lineage>
</organism>
<dbReference type="RefSeq" id="WP_121390509.1">
    <property type="nucleotide sequence ID" value="NZ_RCDD01000001.1"/>
</dbReference>
<proteinExistence type="predicted"/>
<sequence>MTTAETRLHRRIRLDFPEPGSAQEILRLLADLPHQTGDNTLGTERVHAAIILLAQGDLTRLHHALTLSTQDWRDLLVTAELADGDWPTRLDQELGPITSSSSSQDSK</sequence>